<comment type="caution">
    <text evidence="1">The sequence shown here is derived from an EMBL/GenBank/DDBJ whole genome shotgun (WGS) entry which is preliminary data.</text>
</comment>
<dbReference type="Proteomes" id="UP000292580">
    <property type="component" value="Unassembled WGS sequence"/>
</dbReference>
<proteinExistence type="predicted"/>
<keyword evidence="2" id="KW-1185">Reference proteome</keyword>
<sequence length="208" mass="23016">MEIMEIINEILSRSRYLGSFPYFEMSRVAGSRDGSVGVFVDSSKSSVILFSGGEPTGAIFRDEKGALFGDSAVLKITDNDEYDLYGVDRRAVDIVVSHCRVFNKGHFPHQLPADIPEIGEKRKSPGVLSIDIVRDDRPQSGVRVSMRKGRHVIASDVTTGDGKVSFRLLNGHYDVLMIDRAREVYTFLVDFNGKKSELVIDLGGLADE</sequence>
<dbReference type="EMBL" id="PGCL01000002">
    <property type="protein sequence ID" value="TAJ44842.1"/>
    <property type="molecule type" value="Genomic_DNA"/>
</dbReference>
<gene>
    <name evidence="1" type="ORF">CUJ86_06010</name>
</gene>
<dbReference type="AlphaFoldDB" id="A0A483CP60"/>
<organism evidence="1 2">
    <name type="scientific">Methanofollis fontis</name>
    <dbReference type="NCBI Taxonomy" id="2052832"/>
    <lineage>
        <taxon>Archaea</taxon>
        <taxon>Methanobacteriati</taxon>
        <taxon>Methanobacteriota</taxon>
        <taxon>Stenosarchaea group</taxon>
        <taxon>Methanomicrobia</taxon>
        <taxon>Methanomicrobiales</taxon>
        <taxon>Methanomicrobiaceae</taxon>
        <taxon>Methanofollis</taxon>
    </lineage>
</organism>
<protein>
    <submittedName>
        <fullName evidence="1">Uncharacterized protein</fullName>
    </submittedName>
</protein>
<accession>A0A483CP60</accession>
<reference evidence="1 2" key="1">
    <citation type="submission" date="2017-11" db="EMBL/GenBank/DDBJ databases">
        <title>Isolation and Characterization of Methanofollis Species from Methane Seep Offshore SW Taiwan.</title>
        <authorList>
            <person name="Teng N.-H."/>
            <person name="Lai M.-C."/>
            <person name="Chen S.-C."/>
        </authorList>
    </citation>
    <scope>NUCLEOTIDE SEQUENCE [LARGE SCALE GENOMIC DNA]</scope>
    <source>
        <strain evidence="1 2">FWC-SCC2</strain>
    </source>
</reference>
<name>A0A483CP60_9EURY</name>
<evidence type="ECO:0000313" key="2">
    <source>
        <dbReference type="Proteomes" id="UP000292580"/>
    </source>
</evidence>
<evidence type="ECO:0000313" key="1">
    <source>
        <dbReference type="EMBL" id="TAJ44842.1"/>
    </source>
</evidence>